<dbReference type="GO" id="GO:0005801">
    <property type="term" value="C:cis-Golgi network"/>
    <property type="evidence" value="ECO:0007669"/>
    <property type="project" value="InterPro"/>
</dbReference>
<dbReference type="PANTHER" id="PTHR13302:SF8">
    <property type="entry name" value="CONSERVED OLIGOMERIC GOLGI COMPLEX SUBUNIT 3"/>
    <property type="match status" value="1"/>
</dbReference>
<dbReference type="InterPro" id="IPR007265">
    <property type="entry name" value="COG_su3"/>
</dbReference>
<dbReference type="GO" id="GO:0006886">
    <property type="term" value="P:intracellular protein transport"/>
    <property type="evidence" value="ECO:0007669"/>
    <property type="project" value="InterPro"/>
</dbReference>
<dbReference type="GO" id="GO:0006891">
    <property type="term" value="P:intra-Golgi vesicle-mediated transport"/>
    <property type="evidence" value="ECO:0007669"/>
    <property type="project" value="TreeGrafter"/>
</dbReference>
<dbReference type="GO" id="GO:0007030">
    <property type="term" value="P:Golgi organization"/>
    <property type="evidence" value="ECO:0007669"/>
    <property type="project" value="TreeGrafter"/>
</dbReference>
<dbReference type="Pfam" id="PF20671">
    <property type="entry name" value="COG3_C"/>
    <property type="match status" value="1"/>
</dbReference>
<feature type="compositionally biased region" description="Polar residues" evidence="2">
    <location>
        <begin position="723"/>
        <end position="742"/>
    </location>
</feature>
<gene>
    <name evidence="4" type="ORF">Gasu_13090</name>
</gene>
<dbReference type="EMBL" id="KB454492">
    <property type="protein sequence ID" value="EME31338.1"/>
    <property type="molecule type" value="Genomic_DNA"/>
</dbReference>
<dbReference type="AlphaFoldDB" id="M2Y5V5"/>
<feature type="region of interest" description="Disordered" evidence="2">
    <location>
        <begin position="40"/>
        <end position="60"/>
    </location>
</feature>
<dbReference type="GO" id="GO:0016020">
    <property type="term" value="C:membrane"/>
    <property type="evidence" value="ECO:0007669"/>
    <property type="project" value="InterPro"/>
</dbReference>
<dbReference type="PANTHER" id="PTHR13302">
    <property type="entry name" value="CONSERVED OLIGOMERIC GOLGI COMPLEX COMPONENT 3"/>
    <property type="match status" value="1"/>
</dbReference>
<dbReference type="eggNOG" id="KOG2604">
    <property type="taxonomic scope" value="Eukaryota"/>
</dbReference>
<dbReference type="OrthoDB" id="2970at2759"/>
<protein>
    <submittedName>
        <fullName evidence="4">Sec34-like family protein isoform 2</fullName>
    </submittedName>
</protein>
<keyword evidence="5" id="KW-1185">Reference proteome</keyword>
<feature type="domain" description="Conserved oligomeric Golgi complex subunit 3 C-terminal" evidence="3">
    <location>
        <begin position="303"/>
        <end position="650"/>
    </location>
</feature>
<organism evidence="4 5">
    <name type="scientific">Galdieria sulphuraria</name>
    <name type="common">Red alga</name>
    <dbReference type="NCBI Taxonomy" id="130081"/>
    <lineage>
        <taxon>Eukaryota</taxon>
        <taxon>Rhodophyta</taxon>
        <taxon>Bangiophyceae</taxon>
        <taxon>Galdieriales</taxon>
        <taxon>Galdieriaceae</taxon>
        <taxon>Galdieria</taxon>
    </lineage>
</organism>
<evidence type="ECO:0000313" key="5">
    <source>
        <dbReference type="Proteomes" id="UP000030680"/>
    </source>
</evidence>
<name>M2Y5V5_GALSU</name>
<keyword evidence="1" id="KW-0175">Coiled coil</keyword>
<accession>M2Y5V5</accession>
<dbReference type="GeneID" id="17089988"/>
<sequence length="858" mass="100413">MESFTFQEFSQLQKEWKELQLSLEEQEALVRIQKKLQSDTQDSFSSSHEDQTNDSVLVETSTAGDKPFTVEALNDQLLQIKNLEDFHCWSKNADNFLTFRGNKPLAMKREELEQKMNRCHEMREILENLKKQLQVLGNETSFVTTCLESFLNDMGATTEQYGYSTELLHVLSERLSSLDLLESTTQLLSQKQLSPTESEFWKRLKQVENILKNIISSHAQVSEADEFLVNLMDLELELFDQIRYHFQSFMSQTCVDTFQVGYCYSVFIYALMNRISQKAYRNWTSDIRNSFRSLNSELHHNSSLYSYFRSTCSKTKSWMVALESRVNHGIIVVDTISNRNSLGVIIQSRLQKGAEKVLMECQDVYLKERQKVVEQIFFQSFYEFRTVQDISQMARNSGSMLIKLLQMEQDLFESYFDFNETCGKYLATMLDAFGSHFYYTWRPRIIEEQHLSRLVDIVEIFRSEILPEDKASDNMNIAKSCSKRILQRTIADAQERITYLTQIYIRNEIQSYSFTREDMNRCCFFSSSESREVEPSREETMAIKRGTNYKEAVLPFSCWYPPVDRTLKLLAMLYRRMTSEVFSGLAEEIVSSCVSILILSSQQVRQSLSMENSEEHSMLFLMSQLWVLREQIQPFDADFSYQEKFLNLSELRNSMMRMIWRTKSHNEVFSQEPHRQIIHDSKRSLEEELKKACSNYIMFLCNTFLEPLLSLLSEMNTLSSRQGTSLSTSIEKTSPLRQNSIREPTDAEEKISFDFNLSSPETVLVDPESIKHAWSHVWRLLEQKFPLHIQLFKRYIRSPNCQEQILFSVCSNTSTSCMELMTILQTKYTLEQREQIAIDGICIQQLVSRVKEICGFAE</sequence>
<dbReference type="Proteomes" id="UP000030680">
    <property type="component" value="Unassembled WGS sequence"/>
</dbReference>
<evidence type="ECO:0000256" key="2">
    <source>
        <dbReference type="SAM" id="MobiDB-lite"/>
    </source>
</evidence>
<feature type="coiled-coil region" evidence="1">
    <location>
        <begin position="109"/>
        <end position="139"/>
    </location>
</feature>
<dbReference type="STRING" id="130081.M2Y5V5"/>
<dbReference type="InterPro" id="IPR048685">
    <property type="entry name" value="COG3_C"/>
</dbReference>
<dbReference type="Gramene" id="EME31338">
    <property type="protein sequence ID" value="EME31338"/>
    <property type="gene ID" value="Gasu_13090"/>
</dbReference>
<proteinExistence type="predicted"/>
<dbReference type="KEGG" id="gsl:Gasu_13090"/>
<feature type="region of interest" description="Disordered" evidence="2">
    <location>
        <begin position="723"/>
        <end position="743"/>
    </location>
</feature>
<evidence type="ECO:0000259" key="3">
    <source>
        <dbReference type="Pfam" id="PF20671"/>
    </source>
</evidence>
<dbReference type="GO" id="GO:0017119">
    <property type="term" value="C:Golgi transport complex"/>
    <property type="evidence" value="ECO:0007669"/>
    <property type="project" value="TreeGrafter"/>
</dbReference>
<evidence type="ECO:0000313" key="4">
    <source>
        <dbReference type="EMBL" id="EME31338.1"/>
    </source>
</evidence>
<reference evidence="5" key="1">
    <citation type="journal article" date="2013" name="Science">
        <title>Gene transfer from bacteria and archaea facilitated evolution of an extremophilic eukaryote.</title>
        <authorList>
            <person name="Schonknecht G."/>
            <person name="Chen W.H."/>
            <person name="Ternes C.M."/>
            <person name="Barbier G.G."/>
            <person name="Shrestha R.P."/>
            <person name="Stanke M."/>
            <person name="Brautigam A."/>
            <person name="Baker B.J."/>
            <person name="Banfield J.F."/>
            <person name="Garavito R.M."/>
            <person name="Carr K."/>
            <person name="Wilkerson C."/>
            <person name="Rensing S.A."/>
            <person name="Gagneul D."/>
            <person name="Dickenson N.E."/>
            <person name="Oesterhelt C."/>
            <person name="Lercher M.J."/>
            <person name="Weber A.P."/>
        </authorList>
    </citation>
    <scope>NUCLEOTIDE SEQUENCE [LARGE SCALE GENOMIC DNA]</scope>
    <source>
        <strain evidence="5">074W</strain>
    </source>
</reference>
<dbReference type="RefSeq" id="XP_005707858.1">
    <property type="nucleotide sequence ID" value="XM_005707801.1"/>
</dbReference>
<evidence type="ECO:0000256" key="1">
    <source>
        <dbReference type="SAM" id="Coils"/>
    </source>
</evidence>